<dbReference type="InterPro" id="IPR027417">
    <property type="entry name" value="P-loop_NTPase"/>
</dbReference>
<gene>
    <name evidence="3" type="ORF">WCN91_06510</name>
</gene>
<protein>
    <submittedName>
        <fullName evidence="3">AAA family ATPase</fullName>
    </submittedName>
</protein>
<proteinExistence type="predicted"/>
<evidence type="ECO:0000313" key="3">
    <source>
        <dbReference type="EMBL" id="MEM0515079.1"/>
    </source>
</evidence>
<name>A0ABU9MUW9_9GAMM</name>
<comment type="caution">
    <text evidence="3">The sequence shown here is derived from an EMBL/GenBank/DDBJ whole genome shotgun (WGS) entry which is preliminary data.</text>
</comment>
<dbReference type="EMBL" id="JBCGCU010000005">
    <property type="protein sequence ID" value="MEM0515079.1"/>
    <property type="molecule type" value="Genomic_DNA"/>
</dbReference>
<feature type="domain" description="ORC1/DEAH AAA+ ATPase" evidence="2">
    <location>
        <begin position="42"/>
        <end position="169"/>
    </location>
</feature>
<dbReference type="Gene3D" id="3.40.50.300">
    <property type="entry name" value="P-loop containing nucleotide triphosphate hydrolases"/>
    <property type="match status" value="1"/>
</dbReference>
<feature type="transmembrane region" description="Helical" evidence="1">
    <location>
        <begin position="275"/>
        <end position="294"/>
    </location>
</feature>
<dbReference type="CDD" id="cd00009">
    <property type="entry name" value="AAA"/>
    <property type="match status" value="1"/>
</dbReference>
<keyword evidence="1" id="KW-0812">Transmembrane</keyword>
<dbReference type="InterPro" id="IPR052026">
    <property type="entry name" value="ExeA_AAA_ATPase_DNA-bind"/>
</dbReference>
<sequence>MYLRFFNLQEMPFSLTPNTQFYCALEPHNEALKVLLSALSMGEGFLKVTGEVGTGKTLLCRKLINHVDDKYVVVYIANTYLNPEELRCAVAGELGLDTQCPSQAVSQAIENRLLALSQAGKKVVMIVDEAQCLSWEALEALRLLTNLETESKKLLQVVLFGQPELDARLANPRVRQLRQRISFSYRLRPMTAVEVEYYIDHRLRRAGVEQKLFPRPLCRRIAQASRGIPRLVNTLCHKSLLQAYGDGRSTLTKGYVKAAIADTDDCNSAKAWRPGWPTALAILVMLLVAAIWLWRQVL</sequence>
<dbReference type="PANTHER" id="PTHR35894:SF7">
    <property type="entry name" value="GENERAL SECRETION PATHWAY PROTEIN A-RELATED"/>
    <property type="match status" value="1"/>
</dbReference>
<dbReference type="Proteomes" id="UP001447008">
    <property type="component" value="Unassembled WGS sequence"/>
</dbReference>
<organism evidence="3 4">
    <name type="scientific">Pseudoalteromonas qingdaonensis</name>
    <dbReference type="NCBI Taxonomy" id="3131913"/>
    <lineage>
        <taxon>Bacteria</taxon>
        <taxon>Pseudomonadati</taxon>
        <taxon>Pseudomonadota</taxon>
        <taxon>Gammaproteobacteria</taxon>
        <taxon>Alteromonadales</taxon>
        <taxon>Pseudoalteromonadaceae</taxon>
        <taxon>Pseudoalteromonas</taxon>
    </lineage>
</organism>
<dbReference type="Pfam" id="PF13401">
    <property type="entry name" value="AAA_22"/>
    <property type="match status" value="1"/>
</dbReference>
<keyword evidence="1" id="KW-0472">Membrane</keyword>
<reference evidence="3 4" key="1">
    <citation type="submission" date="2024-03" db="EMBL/GenBank/DDBJ databases">
        <title>Pseudoalteromonas qingdaonensis sp. nov., isolated from the intestines of marine benthic organisms.</title>
        <authorList>
            <person name="Lin X."/>
            <person name="Fang S."/>
            <person name="Hu X."/>
        </authorList>
    </citation>
    <scope>NUCLEOTIDE SEQUENCE [LARGE SCALE GENOMIC DNA]</scope>
    <source>
        <strain evidence="3 4">YIC-827</strain>
    </source>
</reference>
<dbReference type="RefSeq" id="WP_342677424.1">
    <property type="nucleotide sequence ID" value="NZ_JBCGCU010000005.1"/>
</dbReference>
<accession>A0ABU9MUW9</accession>
<evidence type="ECO:0000256" key="1">
    <source>
        <dbReference type="SAM" id="Phobius"/>
    </source>
</evidence>
<dbReference type="InterPro" id="IPR049945">
    <property type="entry name" value="AAA_22"/>
</dbReference>
<keyword evidence="4" id="KW-1185">Reference proteome</keyword>
<evidence type="ECO:0000259" key="2">
    <source>
        <dbReference type="Pfam" id="PF13401"/>
    </source>
</evidence>
<keyword evidence="1" id="KW-1133">Transmembrane helix</keyword>
<dbReference type="SUPFAM" id="SSF52540">
    <property type="entry name" value="P-loop containing nucleoside triphosphate hydrolases"/>
    <property type="match status" value="1"/>
</dbReference>
<evidence type="ECO:0000313" key="4">
    <source>
        <dbReference type="Proteomes" id="UP001447008"/>
    </source>
</evidence>
<dbReference type="PANTHER" id="PTHR35894">
    <property type="entry name" value="GENERAL SECRETION PATHWAY PROTEIN A-RELATED"/>
    <property type="match status" value="1"/>
</dbReference>